<sequence length="200" mass="20236">MTDALIPTPFLLLALALLAVPSRPPVVRRLRPPGPRAEPEADSTADPLAVASVFDLLAACLRAGLPLANAARAVAPTGPPGVATALRRAAELLALGAEASTAWQRAAAECANRPGAEEIDALARLARRSARSGASLATAVTELADQRRAAVEDAAAARAERAGVLIAGPLGLCFLPAFLCLGIVPVVLGLAGRVLGNGLL</sequence>
<evidence type="ECO:0000256" key="6">
    <source>
        <dbReference type="SAM" id="Phobius"/>
    </source>
</evidence>
<keyword evidence="2" id="KW-1003">Cell membrane</keyword>
<dbReference type="EMBL" id="JBHSAX010000014">
    <property type="protein sequence ID" value="MFC3964044.1"/>
    <property type="molecule type" value="Genomic_DNA"/>
</dbReference>
<evidence type="ECO:0000313" key="8">
    <source>
        <dbReference type="EMBL" id="MFC3964044.1"/>
    </source>
</evidence>
<dbReference type="Proteomes" id="UP001595696">
    <property type="component" value="Unassembled WGS sequence"/>
</dbReference>
<keyword evidence="5 6" id="KW-0472">Membrane</keyword>
<keyword evidence="9" id="KW-1185">Reference proteome</keyword>
<reference evidence="9" key="1">
    <citation type="journal article" date="2019" name="Int. J. Syst. Evol. Microbiol.">
        <title>The Global Catalogue of Microorganisms (GCM) 10K type strain sequencing project: providing services to taxonomists for standard genome sequencing and annotation.</title>
        <authorList>
            <consortium name="The Broad Institute Genomics Platform"/>
            <consortium name="The Broad Institute Genome Sequencing Center for Infectious Disease"/>
            <person name="Wu L."/>
            <person name="Ma J."/>
        </authorList>
    </citation>
    <scope>NUCLEOTIDE SEQUENCE [LARGE SCALE GENOMIC DNA]</scope>
    <source>
        <strain evidence="9">CGMCC 4.7330</strain>
    </source>
</reference>
<protein>
    <submittedName>
        <fullName evidence="8">Type II secretion system F family protein</fullName>
    </submittedName>
</protein>
<evidence type="ECO:0000259" key="7">
    <source>
        <dbReference type="Pfam" id="PF00482"/>
    </source>
</evidence>
<comment type="subcellular location">
    <subcellularLocation>
        <location evidence="1">Cell membrane</location>
        <topology evidence="1">Multi-pass membrane protein</topology>
    </subcellularLocation>
</comment>
<evidence type="ECO:0000313" key="9">
    <source>
        <dbReference type="Proteomes" id="UP001595696"/>
    </source>
</evidence>
<evidence type="ECO:0000256" key="2">
    <source>
        <dbReference type="ARBA" id="ARBA00022475"/>
    </source>
</evidence>
<keyword evidence="4 6" id="KW-1133">Transmembrane helix</keyword>
<dbReference type="Pfam" id="PF00482">
    <property type="entry name" value="T2SSF"/>
    <property type="match status" value="1"/>
</dbReference>
<dbReference type="InterPro" id="IPR018076">
    <property type="entry name" value="T2SS_GspF_dom"/>
</dbReference>
<name>A0ABV8DWD1_9NOCA</name>
<organism evidence="8 9">
    <name type="scientific">Nocardia jiangsuensis</name>
    <dbReference type="NCBI Taxonomy" id="1691563"/>
    <lineage>
        <taxon>Bacteria</taxon>
        <taxon>Bacillati</taxon>
        <taxon>Actinomycetota</taxon>
        <taxon>Actinomycetes</taxon>
        <taxon>Mycobacteriales</taxon>
        <taxon>Nocardiaceae</taxon>
        <taxon>Nocardia</taxon>
    </lineage>
</organism>
<evidence type="ECO:0000256" key="1">
    <source>
        <dbReference type="ARBA" id="ARBA00004651"/>
    </source>
</evidence>
<comment type="caution">
    <text evidence="8">The sequence shown here is derived from an EMBL/GenBank/DDBJ whole genome shotgun (WGS) entry which is preliminary data.</text>
</comment>
<feature type="transmembrane region" description="Helical" evidence="6">
    <location>
        <begin position="174"/>
        <end position="195"/>
    </location>
</feature>
<dbReference type="RefSeq" id="WP_378613756.1">
    <property type="nucleotide sequence ID" value="NZ_JBHSAX010000014.1"/>
</dbReference>
<keyword evidence="3 6" id="KW-0812">Transmembrane</keyword>
<evidence type="ECO:0000256" key="5">
    <source>
        <dbReference type="ARBA" id="ARBA00023136"/>
    </source>
</evidence>
<accession>A0ABV8DWD1</accession>
<proteinExistence type="predicted"/>
<dbReference type="PANTHER" id="PTHR35007:SF3">
    <property type="entry name" value="POSSIBLE CONSERVED ALANINE RICH MEMBRANE PROTEIN"/>
    <property type="match status" value="1"/>
</dbReference>
<feature type="domain" description="Type II secretion system protein GspF" evidence="7">
    <location>
        <begin position="55"/>
        <end position="180"/>
    </location>
</feature>
<evidence type="ECO:0000256" key="4">
    <source>
        <dbReference type="ARBA" id="ARBA00022989"/>
    </source>
</evidence>
<gene>
    <name evidence="8" type="ORF">ACFO0B_18820</name>
</gene>
<evidence type="ECO:0000256" key="3">
    <source>
        <dbReference type="ARBA" id="ARBA00022692"/>
    </source>
</evidence>
<dbReference type="PANTHER" id="PTHR35007">
    <property type="entry name" value="INTEGRAL MEMBRANE PROTEIN-RELATED"/>
    <property type="match status" value="1"/>
</dbReference>